<evidence type="ECO:0008006" key="4">
    <source>
        <dbReference type="Google" id="ProtNLM"/>
    </source>
</evidence>
<feature type="compositionally biased region" description="Polar residues" evidence="1">
    <location>
        <begin position="1"/>
        <end position="13"/>
    </location>
</feature>
<dbReference type="GeneID" id="81391852"/>
<evidence type="ECO:0000313" key="2">
    <source>
        <dbReference type="EMBL" id="KAJ5104755.1"/>
    </source>
</evidence>
<dbReference type="OrthoDB" id="4159781at2759"/>
<reference evidence="2" key="1">
    <citation type="submission" date="2022-11" db="EMBL/GenBank/DDBJ databases">
        <authorList>
            <person name="Petersen C."/>
        </authorList>
    </citation>
    <scope>NUCLEOTIDE SEQUENCE</scope>
    <source>
        <strain evidence="2">IBT 34128</strain>
    </source>
</reference>
<feature type="compositionally biased region" description="Polar residues" evidence="1">
    <location>
        <begin position="55"/>
        <end position="71"/>
    </location>
</feature>
<dbReference type="AlphaFoldDB" id="A0A9W9FQY7"/>
<proteinExistence type="predicted"/>
<keyword evidence="3" id="KW-1185">Reference proteome</keyword>
<sequence>MSQRDSSSSSGTPNFVFVAENSHSQARSHAMREHWKQRHGRRREAKSHSRRKSRTLVSRSELNEDTSQSHDALTDGSPDGHQGNSDQNREQYPSVATQLLSGLSRTFSPSRPDPFQTCPVPLTSQHQKLLHHWISTHAAMMFEDLDAADFNPMRDVWFPLDLSNPSSFNCVMAHSAAHLAHLYAGTCPQRGTKSSDALRFKAEALRILRCWLVDPKTELSDDAFAAIIRLLTFERYWGTVAEWKIHRDGLQRMIEAKGGVEELRDNWRLELVVYLVSLMSQPSWLESTNNLEEISRLPSQSPIAHPILLSLDIQKVRCLWLISFIQDMRTFMGSFHRIGLSIFPSVHTAVELLRHNLQLCLESTSVETYVSELEDEMLTCLFSIGVILQESISPLYESTSQTPAFNTLTMLDSALSESQDAWSQSVRNLRSTLCQILVQLYGIGDFKVNYVVELVKVLSMLSLEARRGVEKCLLNLFYSLGDRGNMALIDDGWTPDSLLSTVRGH</sequence>
<dbReference type="PANTHER" id="PTHR37540">
    <property type="entry name" value="TRANSCRIPTION FACTOR (ACR-2), PUTATIVE-RELATED-RELATED"/>
    <property type="match status" value="1"/>
</dbReference>
<dbReference type="PANTHER" id="PTHR37540:SF5">
    <property type="entry name" value="TRANSCRIPTION FACTOR DOMAIN-CONTAINING PROTEIN"/>
    <property type="match status" value="1"/>
</dbReference>
<dbReference type="Pfam" id="PF11951">
    <property type="entry name" value="Fungal_trans_2"/>
    <property type="match status" value="1"/>
</dbReference>
<reference evidence="2" key="2">
    <citation type="journal article" date="2023" name="IMA Fungus">
        <title>Comparative genomic study of the Penicillium genus elucidates a diverse pangenome and 15 lateral gene transfer events.</title>
        <authorList>
            <person name="Petersen C."/>
            <person name="Sorensen T."/>
            <person name="Nielsen M.R."/>
            <person name="Sondergaard T.E."/>
            <person name="Sorensen J.L."/>
            <person name="Fitzpatrick D.A."/>
            <person name="Frisvad J.C."/>
            <person name="Nielsen K.L."/>
        </authorList>
    </citation>
    <scope>NUCLEOTIDE SEQUENCE</scope>
    <source>
        <strain evidence="2">IBT 34128</strain>
    </source>
</reference>
<feature type="region of interest" description="Disordered" evidence="1">
    <location>
        <begin position="1"/>
        <end position="90"/>
    </location>
</feature>
<evidence type="ECO:0000256" key="1">
    <source>
        <dbReference type="SAM" id="MobiDB-lite"/>
    </source>
</evidence>
<accession>A0A9W9FQY7</accession>
<protein>
    <recommendedName>
        <fullName evidence="4">Tachykinin family protein</fullName>
    </recommendedName>
</protein>
<evidence type="ECO:0000313" key="3">
    <source>
        <dbReference type="Proteomes" id="UP001141434"/>
    </source>
</evidence>
<dbReference type="Proteomes" id="UP001141434">
    <property type="component" value="Unassembled WGS sequence"/>
</dbReference>
<feature type="compositionally biased region" description="Basic residues" evidence="1">
    <location>
        <begin position="35"/>
        <end position="54"/>
    </location>
</feature>
<name>A0A9W9FQY7_9EURO</name>
<comment type="caution">
    <text evidence="2">The sequence shown here is derived from an EMBL/GenBank/DDBJ whole genome shotgun (WGS) entry which is preliminary data.</text>
</comment>
<organism evidence="2 3">
    <name type="scientific">Penicillium alfredii</name>
    <dbReference type="NCBI Taxonomy" id="1506179"/>
    <lineage>
        <taxon>Eukaryota</taxon>
        <taxon>Fungi</taxon>
        <taxon>Dikarya</taxon>
        <taxon>Ascomycota</taxon>
        <taxon>Pezizomycotina</taxon>
        <taxon>Eurotiomycetes</taxon>
        <taxon>Eurotiomycetidae</taxon>
        <taxon>Eurotiales</taxon>
        <taxon>Aspergillaceae</taxon>
        <taxon>Penicillium</taxon>
    </lineage>
</organism>
<dbReference type="EMBL" id="JAPMSZ010000004">
    <property type="protein sequence ID" value="KAJ5104755.1"/>
    <property type="molecule type" value="Genomic_DNA"/>
</dbReference>
<dbReference type="InterPro" id="IPR021858">
    <property type="entry name" value="Fun_TF"/>
</dbReference>
<dbReference type="RefSeq" id="XP_056513751.1">
    <property type="nucleotide sequence ID" value="XM_056652684.1"/>
</dbReference>
<gene>
    <name evidence="2" type="ORF">NUU61_002102</name>
</gene>